<organism evidence="4 5">
    <name type="scientific">Salibacter halophilus</name>
    <dbReference type="NCBI Taxonomy" id="1803916"/>
    <lineage>
        <taxon>Bacteria</taxon>
        <taxon>Pseudomonadati</taxon>
        <taxon>Bacteroidota</taxon>
        <taxon>Flavobacteriia</taxon>
        <taxon>Flavobacteriales</taxon>
        <taxon>Salibacteraceae</taxon>
        <taxon>Salibacter</taxon>
    </lineage>
</organism>
<dbReference type="SUPFAM" id="SSF56300">
    <property type="entry name" value="Metallo-dependent phosphatases"/>
    <property type="match status" value="1"/>
</dbReference>
<keyword evidence="1 3" id="KW-0732">Signal</keyword>
<dbReference type="PROSITE" id="PS51257">
    <property type="entry name" value="PROKAR_LIPOPROTEIN"/>
    <property type="match status" value="1"/>
</dbReference>
<dbReference type="PANTHER" id="PTHR22953">
    <property type="entry name" value="ACID PHOSPHATASE RELATED"/>
    <property type="match status" value="1"/>
</dbReference>
<reference evidence="4 5" key="1">
    <citation type="submission" date="2019-09" db="EMBL/GenBank/DDBJ databases">
        <title>Genomes of Cryomorphaceae.</title>
        <authorList>
            <person name="Bowman J.P."/>
        </authorList>
    </citation>
    <scope>NUCLEOTIDE SEQUENCE [LARGE SCALE GENOMIC DNA]</scope>
    <source>
        <strain evidence="4 5">KCTC 52047</strain>
    </source>
</reference>
<proteinExistence type="predicted"/>
<dbReference type="InterPro" id="IPR029052">
    <property type="entry name" value="Metallo-depent_PP-like"/>
</dbReference>
<dbReference type="InterPro" id="IPR039331">
    <property type="entry name" value="PAPs-like"/>
</dbReference>
<evidence type="ECO:0000256" key="1">
    <source>
        <dbReference type="ARBA" id="ARBA00022729"/>
    </source>
</evidence>
<dbReference type="AlphaFoldDB" id="A0A6N6M836"/>
<dbReference type="Gene3D" id="3.60.21.10">
    <property type="match status" value="1"/>
</dbReference>
<dbReference type="InterPro" id="IPR008963">
    <property type="entry name" value="Purple_acid_Pase-like_N"/>
</dbReference>
<name>A0A6N6M836_9FLAO</name>
<gene>
    <name evidence="4" type="ORF">F3059_06090</name>
</gene>
<dbReference type="GO" id="GO:0003993">
    <property type="term" value="F:acid phosphatase activity"/>
    <property type="evidence" value="ECO:0007669"/>
    <property type="project" value="InterPro"/>
</dbReference>
<feature type="signal peptide" evidence="3">
    <location>
        <begin position="1"/>
        <end position="23"/>
    </location>
</feature>
<protein>
    <submittedName>
        <fullName evidence="4">Metallophosphoesterase family protein</fullName>
    </submittedName>
</protein>
<dbReference type="Proteomes" id="UP000435357">
    <property type="component" value="Unassembled WGS sequence"/>
</dbReference>
<feature type="chain" id="PRO_5026685632" evidence="3">
    <location>
        <begin position="24"/>
        <end position="624"/>
    </location>
</feature>
<dbReference type="RefSeq" id="WP_151167241.1">
    <property type="nucleotide sequence ID" value="NZ_WACR01000004.1"/>
</dbReference>
<evidence type="ECO:0000256" key="2">
    <source>
        <dbReference type="SAM" id="MobiDB-lite"/>
    </source>
</evidence>
<keyword evidence="5" id="KW-1185">Reference proteome</keyword>
<feature type="region of interest" description="Disordered" evidence="2">
    <location>
        <begin position="373"/>
        <end position="396"/>
    </location>
</feature>
<comment type="caution">
    <text evidence="4">The sequence shown here is derived from an EMBL/GenBank/DDBJ whole genome shotgun (WGS) entry which is preliminary data.</text>
</comment>
<evidence type="ECO:0000313" key="4">
    <source>
        <dbReference type="EMBL" id="KAB1064921.1"/>
    </source>
</evidence>
<dbReference type="PANTHER" id="PTHR22953:SF153">
    <property type="entry name" value="PURPLE ACID PHOSPHATASE"/>
    <property type="match status" value="1"/>
</dbReference>
<sequence length="624" mass="70907">MVRTAIVLSAAAALFFSSCSAQNALPLHPNIKKTDNGYIFVHEGDTFTEEYSEFANLQQFETSPEGNEEGIAFDFEMPDLNGTLYYGFIPYPDTKHPLPVYFKKPVEIEKGKAQIEMADLSGKYDMIDWQEKGFGTIGYRVVNDEGTILYDGKVTFSGTGPFKIANTLLEGPYITDVKPYSFSIFYKTSKGFKSNAKVNGQLYEFEEPRTSHELTIDGLEPNTTYNYSIRLDDRQEYTFSVRTAPEDGSREAFTFAYASDSRHGRGGGERKIYGANAYIMKKMAALAHQERVGFLQFSGDLINGYLTSPGEMNLQYANWRRAVEPFWHHFLIRPTMGNHESLMRVFRNEDGDRFGVDRFPYATESGEAVFAQNFSNPINGPANEDGSDHDPDKSETNFPGYSETVFHYSYANVGVVVLNSDYWYAPGLKNFPASGGNLHAYIMDNQLAWLKKTLRKYEQNDNIDHVFITQHTPAFPNGGHVKDDMWYHGNNEHRPVIAGKPVDKGIIERRDEYLDLLVNESSKVRAILTGDEHNYCRTTINDETPRYPENWKLKKTELSREIMQINNGAAGAPYYAKEETPWQNFTEGFTTQNALVLFDVEGDKIEVRVVNPDTLEEFDSFTLQ</sequence>
<dbReference type="OrthoDB" id="7051823at2"/>
<accession>A0A6N6M836</accession>
<dbReference type="SUPFAM" id="SSF49363">
    <property type="entry name" value="Purple acid phosphatase, N-terminal domain"/>
    <property type="match status" value="1"/>
</dbReference>
<evidence type="ECO:0000256" key="3">
    <source>
        <dbReference type="SAM" id="SignalP"/>
    </source>
</evidence>
<dbReference type="Gene3D" id="2.60.40.380">
    <property type="entry name" value="Purple acid phosphatase-like, N-terminal"/>
    <property type="match status" value="1"/>
</dbReference>
<dbReference type="EMBL" id="WACR01000004">
    <property type="protein sequence ID" value="KAB1064921.1"/>
    <property type="molecule type" value="Genomic_DNA"/>
</dbReference>
<dbReference type="GO" id="GO:0046872">
    <property type="term" value="F:metal ion binding"/>
    <property type="evidence" value="ECO:0007669"/>
    <property type="project" value="InterPro"/>
</dbReference>
<feature type="compositionally biased region" description="Basic and acidic residues" evidence="2">
    <location>
        <begin position="386"/>
        <end position="395"/>
    </location>
</feature>
<evidence type="ECO:0000313" key="5">
    <source>
        <dbReference type="Proteomes" id="UP000435357"/>
    </source>
</evidence>